<feature type="transmembrane region" description="Helical" evidence="10">
    <location>
        <begin position="100"/>
        <end position="121"/>
    </location>
</feature>
<evidence type="ECO:0000256" key="3">
    <source>
        <dbReference type="ARBA" id="ARBA00022692"/>
    </source>
</evidence>
<feature type="binding site" evidence="10">
    <location>
        <position position="79"/>
    </location>
    <ligand>
        <name>Na(+)</name>
        <dbReference type="ChEBI" id="CHEBI:29101"/>
        <note>structural</note>
    </ligand>
</feature>
<evidence type="ECO:0000313" key="11">
    <source>
        <dbReference type="EMBL" id="TDT29925.1"/>
    </source>
</evidence>
<keyword evidence="4 10" id="KW-1133">Transmembrane helix</keyword>
<organism evidence="11 12">
    <name type="scientific">Naumannella halotolerans</name>
    <dbReference type="NCBI Taxonomy" id="993414"/>
    <lineage>
        <taxon>Bacteria</taxon>
        <taxon>Bacillati</taxon>
        <taxon>Actinomycetota</taxon>
        <taxon>Actinomycetes</taxon>
        <taxon>Propionibacteriales</taxon>
        <taxon>Propionibacteriaceae</taxon>
        <taxon>Naumannella</taxon>
    </lineage>
</organism>
<dbReference type="AlphaFoldDB" id="A0A4R7IYZ3"/>
<comment type="caution">
    <text evidence="11">The sequence shown here is derived from an EMBL/GenBank/DDBJ whole genome shotgun (WGS) entry which is preliminary data.</text>
</comment>
<dbReference type="GO" id="GO:0005886">
    <property type="term" value="C:plasma membrane"/>
    <property type="evidence" value="ECO:0007669"/>
    <property type="project" value="UniProtKB-SubCell"/>
</dbReference>
<keyword evidence="3 10" id="KW-0812">Transmembrane</keyword>
<comment type="function">
    <text evidence="9 10">Fluoride-specific ion channel. Important for reducing fluoride concentration in the cell, thus reducing its toxicity.</text>
</comment>
<keyword evidence="10" id="KW-0915">Sodium</keyword>
<gene>
    <name evidence="10" type="primary">fluC</name>
    <name evidence="10" type="synonym">crcB</name>
    <name evidence="11" type="ORF">CLV29_2948</name>
</gene>
<dbReference type="GO" id="GO:0046872">
    <property type="term" value="F:metal ion binding"/>
    <property type="evidence" value="ECO:0007669"/>
    <property type="project" value="UniProtKB-KW"/>
</dbReference>
<evidence type="ECO:0000313" key="12">
    <source>
        <dbReference type="Proteomes" id="UP000295371"/>
    </source>
</evidence>
<dbReference type="GO" id="GO:0062054">
    <property type="term" value="F:fluoride channel activity"/>
    <property type="evidence" value="ECO:0007669"/>
    <property type="project" value="UniProtKB-UniRule"/>
</dbReference>
<keyword evidence="10" id="KW-0406">Ion transport</keyword>
<reference evidence="11 12" key="1">
    <citation type="submission" date="2019-03" db="EMBL/GenBank/DDBJ databases">
        <title>Genomic Encyclopedia of Archaeal and Bacterial Type Strains, Phase II (KMG-II): from individual species to whole genera.</title>
        <authorList>
            <person name="Goeker M."/>
        </authorList>
    </citation>
    <scope>NUCLEOTIDE SEQUENCE [LARGE SCALE GENOMIC DNA]</scope>
    <source>
        <strain evidence="11 12">DSM 24323</strain>
    </source>
</reference>
<dbReference type="HAMAP" id="MF_00454">
    <property type="entry name" value="FluC"/>
    <property type="match status" value="1"/>
</dbReference>
<evidence type="ECO:0000256" key="2">
    <source>
        <dbReference type="ARBA" id="ARBA00022475"/>
    </source>
</evidence>
<evidence type="ECO:0000256" key="9">
    <source>
        <dbReference type="ARBA" id="ARBA00049940"/>
    </source>
</evidence>
<accession>A0A4R7IYZ3</accession>
<feature type="transmembrane region" description="Helical" evidence="10">
    <location>
        <begin position="38"/>
        <end position="60"/>
    </location>
</feature>
<keyword evidence="5 10" id="KW-0472">Membrane</keyword>
<dbReference type="Pfam" id="PF02537">
    <property type="entry name" value="CRCB"/>
    <property type="match status" value="1"/>
</dbReference>
<dbReference type="Proteomes" id="UP000295371">
    <property type="component" value="Unassembled WGS sequence"/>
</dbReference>
<keyword evidence="12" id="KW-1185">Reference proteome</keyword>
<evidence type="ECO:0000256" key="5">
    <source>
        <dbReference type="ARBA" id="ARBA00023136"/>
    </source>
</evidence>
<comment type="similarity">
    <text evidence="7 10">Belongs to the fluoride channel Fluc/FEX (TC 1.A.43) family.</text>
</comment>
<keyword evidence="2 10" id="KW-1003">Cell membrane</keyword>
<dbReference type="GO" id="GO:0140114">
    <property type="term" value="P:cellular detoxification of fluoride"/>
    <property type="evidence" value="ECO:0007669"/>
    <property type="project" value="UniProtKB-UniRule"/>
</dbReference>
<name>A0A4R7IYZ3_9ACTN</name>
<comment type="subcellular location">
    <subcellularLocation>
        <location evidence="1 10">Cell membrane</location>
        <topology evidence="1 10">Multi-pass membrane protein</topology>
    </subcellularLocation>
</comment>
<dbReference type="RefSeq" id="WP_133755847.1">
    <property type="nucleotide sequence ID" value="NZ_SOAW01000003.1"/>
</dbReference>
<evidence type="ECO:0000256" key="4">
    <source>
        <dbReference type="ARBA" id="ARBA00022989"/>
    </source>
</evidence>
<comment type="activity regulation">
    <text evidence="10">Na(+) is not transported, but it plays an essential structural role and its presence is essential for fluoride channel function.</text>
</comment>
<evidence type="ECO:0000256" key="8">
    <source>
        <dbReference type="ARBA" id="ARBA00035585"/>
    </source>
</evidence>
<keyword evidence="10" id="KW-0479">Metal-binding</keyword>
<proteinExistence type="inferred from homology"/>
<protein>
    <recommendedName>
        <fullName evidence="10">Fluoride-specific ion channel FluC</fullName>
    </recommendedName>
</protein>
<dbReference type="EMBL" id="SOAW01000003">
    <property type="protein sequence ID" value="TDT29925.1"/>
    <property type="molecule type" value="Genomic_DNA"/>
</dbReference>
<feature type="transmembrane region" description="Helical" evidence="10">
    <location>
        <begin position="72"/>
        <end position="94"/>
    </location>
</feature>
<evidence type="ECO:0000256" key="6">
    <source>
        <dbReference type="ARBA" id="ARBA00023303"/>
    </source>
</evidence>
<evidence type="ECO:0000256" key="7">
    <source>
        <dbReference type="ARBA" id="ARBA00035120"/>
    </source>
</evidence>
<dbReference type="InterPro" id="IPR003691">
    <property type="entry name" value="FluC"/>
</dbReference>
<keyword evidence="10" id="KW-0813">Transport</keyword>
<sequence>MSATEDRPALPWRTLVLVGLGGALGVLARDGLGFAGSPFAVITAINIAGSFALGLLAGLATGTSSERWAIPLLGTGFLGGFTTLSAVTVVLAGGPGLPDLALAGAQVVFGTGLALLGLLLADRVREASR</sequence>
<feature type="binding site" evidence="10">
    <location>
        <position position="82"/>
    </location>
    <ligand>
        <name>Na(+)</name>
        <dbReference type="ChEBI" id="CHEBI:29101"/>
        <note>structural</note>
    </ligand>
</feature>
<comment type="catalytic activity">
    <reaction evidence="8">
        <text>fluoride(in) = fluoride(out)</text>
        <dbReference type="Rhea" id="RHEA:76159"/>
        <dbReference type="ChEBI" id="CHEBI:17051"/>
    </reaction>
    <physiologicalReaction direction="left-to-right" evidence="8">
        <dbReference type="Rhea" id="RHEA:76160"/>
    </physiologicalReaction>
</comment>
<evidence type="ECO:0000256" key="10">
    <source>
        <dbReference type="HAMAP-Rule" id="MF_00454"/>
    </source>
</evidence>
<evidence type="ECO:0000256" key="1">
    <source>
        <dbReference type="ARBA" id="ARBA00004651"/>
    </source>
</evidence>
<keyword evidence="6 10" id="KW-0407">Ion channel</keyword>